<dbReference type="PANTHER" id="PTHR43489">
    <property type="entry name" value="ISOMERASE"/>
    <property type="match status" value="1"/>
</dbReference>
<name>A0A9X3WCV9_9BACI</name>
<dbReference type="RefSeq" id="WP_272446599.1">
    <property type="nucleotide sequence ID" value="NZ_JAMQKC010000010.1"/>
</dbReference>
<evidence type="ECO:0000256" key="1">
    <source>
        <dbReference type="ARBA" id="ARBA00023235"/>
    </source>
</evidence>
<evidence type="ECO:0000313" key="4">
    <source>
        <dbReference type="Proteomes" id="UP001145069"/>
    </source>
</evidence>
<dbReference type="GO" id="GO:0016853">
    <property type="term" value="F:isomerase activity"/>
    <property type="evidence" value="ECO:0007669"/>
    <property type="project" value="UniProtKB-KW"/>
</dbReference>
<dbReference type="InterPro" id="IPR013022">
    <property type="entry name" value="Xyl_isomerase-like_TIM-brl"/>
</dbReference>
<reference evidence="3" key="1">
    <citation type="submission" date="2022-06" db="EMBL/GenBank/DDBJ databases">
        <title>Aquibacillus sp. a new bacterium isolated from soil saline samples.</title>
        <authorList>
            <person name="Galisteo C."/>
            <person name="De La Haba R."/>
            <person name="Sanchez-Porro C."/>
            <person name="Ventosa A."/>
        </authorList>
    </citation>
    <scope>NUCLEOTIDE SEQUENCE</scope>
    <source>
        <strain evidence="3">3ASR75-54</strain>
    </source>
</reference>
<dbReference type="PANTHER" id="PTHR43489:SF7">
    <property type="entry name" value="3-DEHYDRO-D-GULOSIDE 4-EPIMERASE-RELATED"/>
    <property type="match status" value="1"/>
</dbReference>
<accession>A0A9X3WCV9</accession>
<feature type="domain" description="Xylose isomerase-like TIM barrel" evidence="2">
    <location>
        <begin position="22"/>
        <end position="268"/>
    </location>
</feature>
<sequence>MLKGINQWCYPEGTPLEKVFEYSHNAHFDAVELNLNPDDGVGLTLSTTEDEAKLILELAHSYNLKLRSISTGLLWKMPLSHPDAVIREKGRRVIEKQMELASVIGMDTVLVVPGIVTEETSYLECYTRSQEELSKLIPLAQTLNINIGIENVWNKFLMSPLEMRRYIDELNSDYIGAYFDVGNVLQFGYPEQWITTLGQRIKKIHVKDFNVAVGNINGFVPLLAGDVNWKKVFIALEQIGYDDVVTSEITPYTLDPRLLANDTSRHMDELFSLGNKVRN</sequence>
<evidence type="ECO:0000313" key="3">
    <source>
        <dbReference type="EMBL" id="MDC3417530.1"/>
    </source>
</evidence>
<dbReference type="Proteomes" id="UP001145069">
    <property type="component" value="Unassembled WGS sequence"/>
</dbReference>
<dbReference type="Pfam" id="PF01261">
    <property type="entry name" value="AP_endonuc_2"/>
    <property type="match status" value="1"/>
</dbReference>
<comment type="caution">
    <text evidence="3">The sequence shown here is derived from an EMBL/GenBank/DDBJ whole genome shotgun (WGS) entry which is preliminary data.</text>
</comment>
<gene>
    <name evidence="3" type="ORF">NC799_11540</name>
</gene>
<dbReference type="EMBL" id="JAMQKC010000010">
    <property type="protein sequence ID" value="MDC3417530.1"/>
    <property type="molecule type" value="Genomic_DNA"/>
</dbReference>
<organism evidence="3 4">
    <name type="scientific">Aquibacillus salsiterrae</name>
    <dbReference type="NCBI Taxonomy" id="2950439"/>
    <lineage>
        <taxon>Bacteria</taxon>
        <taxon>Bacillati</taxon>
        <taxon>Bacillota</taxon>
        <taxon>Bacilli</taxon>
        <taxon>Bacillales</taxon>
        <taxon>Bacillaceae</taxon>
        <taxon>Aquibacillus</taxon>
    </lineage>
</organism>
<keyword evidence="1 3" id="KW-0413">Isomerase</keyword>
<proteinExistence type="predicted"/>
<dbReference type="AlphaFoldDB" id="A0A9X3WCV9"/>
<keyword evidence="4" id="KW-1185">Reference proteome</keyword>
<dbReference type="Gene3D" id="3.20.20.150">
    <property type="entry name" value="Divalent-metal-dependent TIM barrel enzymes"/>
    <property type="match status" value="1"/>
</dbReference>
<protein>
    <submittedName>
        <fullName evidence="3">Sugar phosphate isomerase/epimerase</fullName>
    </submittedName>
</protein>
<evidence type="ECO:0000259" key="2">
    <source>
        <dbReference type="Pfam" id="PF01261"/>
    </source>
</evidence>
<dbReference type="SUPFAM" id="SSF51658">
    <property type="entry name" value="Xylose isomerase-like"/>
    <property type="match status" value="1"/>
</dbReference>
<dbReference type="InterPro" id="IPR050417">
    <property type="entry name" value="Sugar_Epim/Isomerase"/>
</dbReference>
<dbReference type="InterPro" id="IPR036237">
    <property type="entry name" value="Xyl_isomerase-like_sf"/>
</dbReference>